<keyword evidence="10 16" id="KW-0573">Peptidoglycan synthesis</keyword>
<keyword evidence="5 16" id="KW-0121">Carboxypeptidase</keyword>
<feature type="transmembrane region" description="Helical" evidence="16">
    <location>
        <begin position="60"/>
        <end position="78"/>
    </location>
</feature>
<sequence>MRKWFGGGDRSQRSAPGATQRPHKAASAKSASLRPQSARAVSYSTSPLLASKTPPWRSRFLVGLVGLAFAGLLGRALYVQVIGTEFYQKQGEARFVHTVELPASRGRINDRSGQVLAASVAVPSIWAIPKEVDEDPAKRRALAKILGISPAELERKLDPSTRFVWLRRQAEDQVAADIKALGLKGVFQDREYKRKYPEGEAAAHVVGFTNIEERGQEGIELAFQKALQGKDGSRSVVRDRLGRVVDEDVGERVPAANGRDIDLSIDSKVQFFAYQRIRDAVAEHKAKAGSVVVLDVLTGEVLALANYPSYNPTERKNLSGAQLRNRALTDIFEPGSTMKPFIAALALETGRVTPETTIQTAPGSIVITGSRITDAHPHGELSVAGVIQKSSNVGTVKMAMTMQPREMHEMFTAIGLGQRPQIDFPGAITGKLRPYKSWRPVEQATMSYGYGLSASLLQLARAYTVFARDGEVIPVTMLHQPGGEPVRGLKVFSPKTAYDVRQMLQAAAAPGGTAPLAMASGYSVGGKSGTAHKQEGKGYAGNKYRSWFVGLAPISKPRIIVAVMVDEPSNGVYYGGAVAGPVFSQVVSQSLRLLGVPTDLEVKPMIVASQSAGKPAAAQAVEESF</sequence>
<keyword evidence="4 16" id="KW-0132">Cell division</keyword>
<feature type="domain" description="Penicillin-binding protein transpeptidase" evidence="18">
    <location>
        <begin position="289"/>
        <end position="587"/>
    </location>
</feature>
<evidence type="ECO:0000256" key="10">
    <source>
        <dbReference type="ARBA" id="ARBA00022984"/>
    </source>
</evidence>
<keyword evidence="14 16" id="KW-0131">Cell cycle</keyword>
<comment type="pathway">
    <text evidence="16">Cell wall biogenesis; peptidoglycan biosynthesis.</text>
</comment>
<evidence type="ECO:0000256" key="12">
    <source>
        <dbReference type="ARBA" id="ARBA00023136"/>
    </source>
</evidence>
<dbReference type="Gene3D" id="3.30.450.330">
    <property type="match status" value="1"/>
</dbReference>
<dbReference type="GO" id="GO:0009002">
    <property type="term" value="F:serine-type D-Ala-D-Ala carboxypeptidase activity"/>
    <property type="evidence" value="ECO:0007669"/>
    <property type="project" value="UniProtKB-UniRule"/>
</dbReference>
<dbReference type="Gene3D" id="3.90.1310.10">
    <property type="entry name" value="Penicillin-binding protein 2a (Domain 2)"/>
    <property type="match status" value="1"/>
</dbReference>
<evidence type="ECO:0000313" key="21">
    <source>
        <dbReference type="Proteomes" id="UP000235916"/>
    </source>
</evidence>
<dbReference type="AlphaFoldDB" id="A0A2N8L328"/>
<keyword evidence="2 16" id="KW-1003">Cell membrane</keyword>
<evidence type="ECO:0000256" key="2">
    <source>
        <dbReference type="ARBA" id="ARBA00022475"/>
    </source>
</evidence>
<evidence type="ECO:0000259" key="19">
    <source>
        <dbReference type="Pfam" id="PF03717"/>
    </source>
</evidence>
<dbReference type="InterPro" id="IPR005311">
    <property type="entry name" value="PBP_dimer"/>
</dbReference>
<dbReference type="UniPathway" id="UPA00219"/>
<keyword evidence="15 16" id="KW-0961">Cell wall biogenesis/degradation</keyword>
<dbReference type="Proteomes" id="UP000235916">
    <property type="component" value="Unassembled WGS sequence"/>
</dbReference>
<evidence type="ECO:0000256" key="17">
    <source>
        <dbReference type="SAM" id="MobiDB-lite"/>
    </source>
</evidence>
<proteinExistence type="inferred from homology"/>
<dbReference type="GO" id="GO:0043093">
    <property type="term" value="P:FtsZ-dependent cytokinesis"/>
    <property type="evidence" value="ECO:0007669"/>
    <property type="project" value="UniProtKB-UniRule"/>
</dbReference>
<keyword evidence="13 16" id="KW-0717">Septation</keyword>
<evidence type="ECO:0000256" key="13">
    <source>
        <dbReference type="ARBA" id="ARBA00023210"/>
    </source>
</evidence>
<dbReference type="HAMAP" id="MF_02080">
    <property type="entry name" value="FtsI_transpept"/>
    <property type="match status" value="1"/>
</dbReference>
<comment type="similarity">
    <text evidence="16">Belongs to the transpeptidase family. FtsI subfamily.</text>
</comment>
<gene>
    <name evidence="16" type="primary">ftsI</name>
    <name evidence="20" type="ORF">C1O66_01525</name>
</gene>
<evidence type="ECO:0000256" key="15">
    <source>
        <dbReference type="ARBA" id="ARBA00023316"/>
    </source>
</evidence>
<evidence type="ECO:0000256" key="1">
    <source>
        <dbReference type="ARBA" id="ARBA00004370"/>
    </source>
</evidence>
<evidence type="ECO:0000256" key="8">
    <source>
        <dbReference type="ARBA" id="ARBA00022801"/>
    </source>
</evidence>
<evidence type="ECO:0000256" key="5">
    <source>
        <dbReference type="ARBA" id="ARBA00022645"/>
    </source>
</evidence>
<comment type="function">
    <text evidence="16">Catalyzes cross-linking of the peptidoglycan cell wall at the division septum.</text>
</comment>
<evidence type="ECO:0000256" key="3">
    <source>
        <dbReference type="ARBA" id="ARBA00022519"/>
    </source>
</evidence>
<dbReference type="Pfam" id="PF00905">
    <property type="entry name" value="Transpeptidase"/>
    <property type="match status" value="1"/>
</dbReference>
<dbReference type="GO" id="GO:0006508">
    <property type="term" value="P:proteolysis"/>
    <property type="evidence" value="ECO:0007669"/>
    <property type="project" value="UniProtKB-KW"/>
</dbReference>
<organism evidence="20 21">
    <name type="scientific">Kinneretia aquatilis</name>
    <dbReference type="NCBI Taxonomy" id="2070761"/>
    <lineage>
        <taxon>Bacteria</taxon>
        <taxon>Pseudomonadati</taxon>
        <taxon>Pseudomonadota</taxon>
        <taxon>Betaproteobacteria</taxon>
        <taxon>Burkholderiales</taxon>
        <taxon>Sphaerotilaceae</taxon>
        <taxon>Roseateles</taxon>
    </lineage>
</organism>
<dbReference type="SUPFAM" id="SSF56601">
    <property type="entry name" value="beta-lactamase/transpeptidase-like"/>
    <property type="match status" value="1"/>
</dbReference>
<evidence type="ECO:0000256" key="6">
    <source>
        <dbReference type="ARBA" id="ARBA00022670"/>
    </source>
</evidence>
<comment type="catalytic activity">
    <reaction evidence="16">
        <text>Preferential cleavage: (Ac)2-L-Lys-D-Ala-|-D-Ala. Also transpeptidation of peptidyl-alanyl moieties that are N-acyl substituents of D-alanine.</text>
        <dbReference type="EC" id="3.4.16.4"/>
    </reaction>
</comment>
<evidence type="ECO:0000259" key="18">
    <source>
        <dbReference type="Pfam" id="PF00905"/>
    </source>
</evidence>
<comment type="subcellular location">
    <subcellularLocation>
        <location evidence="16">Cell inner membrane</location>
        <topology evidence="16">Single-pass membrane protein</topology>
    </subcellularLocation>
    <subcellularLocation>
        <location evidence="1">Membrane</location>
    </subcellularLocation>
</comment>
<dbReference type="Pfam" id="PF03717">
    <property type="entry name" value="PBP_dimer"/>
    <property type="match status" value="1"/>
</dbReference>
<evidence type="ECO:0000256" key="9">
    <source>
        <dbReference type="ARBA" id="ARBA00022960"/>
    </source>
</evidence>
<protein>
    <recommendedName>
        <fullName evidence="16">Peptidoglycan D,D-transpeptidase FtsI</fullName>
        <ecNumber evidence="16">3.4.16.4</ecNumber>
    </recommendedName>
    <alternativeName>
        <fullName evidence="16">Penicillin-binding protein 3</fullName>
        <shortName evidence="16">PBP-3</shortName>
    </alternativeName>
</protein>
<dbReference type="GO" id="GO:0008360">
    <property type="term" value="P:regulation of cell shape"/>
    <property type="evidence" value="ECO:0007669"/>
    <property type="project" value="UniProtKB-KW"/>
</dbReference>
<dbReference type="PANTHER" id="PTHR30627">
    <property type="entry name" value="PEPTIDOGLYCAN D,D-TRANSPEPTIDASE"/>
    <property type="match status" value="1"/>
</dbReference>
<dbReference type="GO" id="GO:0000917">
    <property type="term" value="P:division septum assembly"/>
    <property type="evidence" value="ECO:0007669"/>
    <property type="project" value="UniProtKB-KW"/>
</dbReference>
<dbReference type="SUPFAM" id="SSF56519">
    <property type="entry name" value="Penicillin binding protein dimerisation domain"/>
    <property type="match status" value="1"/>
</dbReference>
<keyword evidence="7 16" id="KW-0812">Transmembrane</keyword>
<keyword evidence="12 16" id="KW-0472">Membrane</keyword>
<dbReference type="GO" id="GO:0008658">
    <property type="term" value="F:penicillin binding"/>
    <property type="evidence" value="ECO:0007669"/>
    <property type="project" value="InterPro"/>
</dbReference>
<dbReference type="Gene3D" id="3.40.710.10">
    <property type="entry name" value="DD-peptidase/beta-lactamase superfamily"/>
    <property type="match status" value="1"/>
</dbReference>
<reference evidence="20 21" key="1">
    <citation type="submission" date="2018-01" db="EMBL/GenBank/DDBJ databases">
        <title>Draft genome sequence of Paucibacter aquatile CR182 isolated from freshwater of the Nakdong River.</title>
        <authorList>
            <person name="Choi A."/>
            <person name="Chung E.J."/>
        </authorList>
    </citation>
    <scope>NUCLEOTIDE SEQUENCE [LARGE SCALE GENOMIC DNA]</scope>
    <source>
        <strain evidence="20 21">CR182</strain>
    </source>
</reference>
<comment type="caution">
    <text evidence="20">The sequence shown here is derived from an EMBL/GenBank/DDBJ whole genome shotgun (WGS) entry which is preliminary data.</text>
</comment>
<dbReference type="RefSeq" id="WP_102766230.1">
    <property type="nucleotide sequence ID" value="NZ_POSP01000001.1"/>
</dbReference>
<dbReference type="OrthoDB" id="9789078at2"/>
<keyword evidence="8 16" id="KW-0378">Hydrolase</keyword>
<name>A0A2N8L328_9BURK</name>
<dbReference type="GO" id="GO:0071555">
    <property type="term" value="P:cell wall organization"/>
    <property type="evidence" value="ECO:0007669"/>
    <property type="project" value="UniProtKB-KW"/>
</dbReference>
<dbReference type="InterPro" id="IPR001460">
    <property type="entry name" value="PCN-bd_Tpept"/>
</dbReference>
<keyword evidence="21" id="KW-1185">Reference proteome</keyword>
<evidence type="ECO:0000256" key="14">
    <source>
        <dbReference type="ARBA" id="ARBA00023306"/>
    </source>
</evidence>
<dbReference type="InterPro" id="IPR036138">
    <property type="entry name" value="PBP_dimer_sf"/>
</dbReference>
<keyword evidence="6 16" id="KW-0645">Protease</keyword>
<dbReference type="InterPro" id="IPR012338">
    <property type="entry name" value="Beta-lactam/transpept-like"/>
</dbReference>
<feature type="region of interest" description="Disordered" evidence="17">
    <location>
        <begin position="1"/>
        <end position="33"/>
    </location>
</feature>
<dbReference type="EMBL" id="POSP01000001">
    <property type="protein sequence ID" value="PND40095.1"/>
    <property type="molecule type" value="Genomic_DNA"/>
</dbReference>
<feature type="domain" description="Penicillin-binding protein dimerisation" evidence="19">
    <location>
        <begin position="101"/>
        <end position="247"/>
    </location>
</feature>
<evidence type="ECO:0000256" key="16">
    <source>
        <dbReference type="HAMAP-Rule" id="MF_02080"/>
    </source>
</evidence>
<keyword evidence="3 16" id="KW-0997">Cell inner membrane</keyword>
<dbReference type="EC" id="3.4.16.4" evidence="16"/>
<dbReference type="PANTHER" id="PTHR30627:SF1">
    <property type="entry name" value="PEPTIDOGLYCAN D,D-TRANSPEPTIDASE FTSI"/>
    <property type="match status" value="1"/>
</dbReference>
<dbReference type="Gene3D" id="1.10.150.770">
    <property type="match status" value="1"/>
</dbReference>
<keyword evidence="9 16" id="KW-0133">Cell shape</keyword>
<dbReference type="GO" id="GO:0009252">
    <property type="term" value="P:peptidoglycan biosynthetic process"/>
    <property type="evidence" value="ECO:0007669"/>
    <property type="project" value="UniProtKB-UniRule"/>
</dbReference>
<evidence type="ECO:0000256" key="4">
    <source>
        <dbReference type="ARBA" id="ARBA00022618"/>
    </source>
</evidence>
<dbReference type="InterPro" id="IPR037532">
    <property type="entry name" value="FtsI_transpept"/>
</dbReference>
<evidence type="ECO:0000256" key="11">
    <source>
        <dbReference type="ARBA" id="ARBA00022989"/>
    </source>
</evidence>
<evidence type="ECO:0000313" key="20">
    <source>
        <dbReference type="EMBL" id="PND40095.1"/>
    </source>
</evidence>
<dbReference type="GO" id="GO:0008955">
    <property type="term" value="F:peptidoglycan glycosyltransferase activity"/>
    <property type="evidence" value="ECO:0007669"/>
    <property type="project" value="InterPro"/>
</dbReference>
<evidence type="ECO:0000256" key="7">
    <source>
        <dbReference type="ARBA" id="ARBA00022692"/>
    </source>
</evidence>
<dbReference type="GO" id="GO:0005886">
    <property type="term" value="C:plasma membrane"/>
    <property type="evidence" value="ECO:0007669"/>
    <property type="project" value="UniProtKB-SubCell"/>
</dbReference>
<accession>A0A2N8L328</accession>
<dbReference type="InterPro" id="IPR050515">
    <property type="entry name" value="Beta-lactam/transpept"/>
</dbReference>
<keyword evidence="11 16" id="KW-1133">Transmembrane helix</keyword>
<feature type="active site" description="Acyl-ester intermediate" evidence="16">
    <location>
        <position position="336"/>
    </location>
</feature>